<dbReference type="KEGG" id="pmes:FX988_00037"/>
<dbReference type="SUPFAM" id="SSF101898">
    <property type="entry name" value="NHL repeat"/>
    <property type="match status" value="1"/>
</dbReference>
<reference evidence="3 4" key="1">
    <citation type="submission" date="2019-12" db="EMBL/GenBank/DDBJ databases">
        <title>Genome sequencing and assembly of endphytes of Porphyra tenera.</title>
        <authorList>
            <person name="Park J.M."/>
            <person name="Shin R."/>
            <person name="Jo S.H."/>
        </authorList>
    </citation>
    <scope>NUCLEOTIDE SEQUENCE [LARGE SCALE GENOMIC DNA]</scope>
    <source>
        <strain evidence="3 4">GPM4</strain>
    </source>
</reference>
<evidence type="ECO:0000256" key="2">
    <source>
        <dbReference type="ARBA" id="ARBA00022525"/>
    </source>
</evidence>
<dbReference type="GO" id="GO:0005576">
    <property type="term" value="C:extracellular region"/>
    <property type="evidence" value="ECO:0007669"/>
    <property type="project" value="UniProtKB-SubCell"/>
</dbReference>
<dbReference type="InterPro" id="IPR011042">
    <property type="entry name" value="6-blade_b-propeller_TolB-like"/>
</dbReference>
<sequence length="430" mass="47733">MYMAVSAWAWVKVKWVYCFTGQYRQQSKIHALQYSLLKKEQRNYMMLMVNSFIELRFKKPALTILGAAFLSSGIALAHAQPVTKTHAQQEISHELETYATFDETTPPGNIAIGSDGRKFLSVHGFYGQSTKVVELFNDGTVKPYPNEEWATKPDENKLGLYDVLGLNVDQNGVLWMLDTSAEDHAGRIVGWNTRSESLEKIIYIAKPMITPGSFLNDLAVDAKHGKIYIADTASNEQAAIIIADIKTGQVRRVLEGSEYTQAEDIDMTIEGRVITLGGQPARLGINPITIDPESNWLYFGSMSGTSIYRIKTADLIDTRLDTSALESKIERYGDKSISDGITIDGGGNVYVTSVTKGAIEVTNPSGKSRTLYKDQRIIWPDGFAYGPDDYIYFTVNELYRSPVLNGGDNASQGEFKVMRFPALSKGKPGR</sequence>
<evidence type="ECO:0008006" key="5">
    <source>
        <dbReference type="Google" id="ProtNLM"/>
    </source>
</evidence>
<evidence type="ECO:0000313" key="3">
    <source>
        <dbReference type="EMBL" id="QHJ09829.1"/>
    </source>
</evidence>
<proteinExistence type="predicted"/>
<dbReference type="EMBL" id="CP047656">
    <property type="protein sequence ID" value="QHJ09829.1"/>
    <property type="molecule type" value="Genomic_DNA"/>
</dbReference>
<organism evidence="3 4">
    <name type="scientific">Paraglaciecola mesophila</name>
    <dbReference type="NCBI Taxonomy" id="197222"/>
    <lineage>
        <taxon>Bacteria</taxon>
        <taxon>Pseudomonadati</taxon>
        <taxon>Pseudomonadota</taxon>
        <taxon>Gammaproteobacteria</taxon>
        <taxon>Alteromonadales</taxon>
        <taxon>Alteromonadaceae</taxon>
        <taxon>Paraglaciecola</taxon>
    </lineage>
</organism>
<dbReference type="Proteomes" id="UP000464524">
    <property type="component" value="Chromosome"/>
</dbReference>
<dbReference type="PANTHER" id="PTHR10009:SF18">
    <property type="entry name" value="PROTEIN YELLOW-LIKE PROTEIN"/>
    <property type="match status" value="1"/>
</dbReference>
<dbReference type="AlphaFoldDB" id="A0A857JCS0"/>
<protein>
    <recommendedName>
        <fullName evidence="5">Major royal jelly protein</fullName>
    </recommendedName>
</protein>
<gene>
    <name evidence="3" type="ORF">FX988_00037</name>
</gene>
<comment type="subcellular location">
    <subcellularLocation>
        <location evidence="1">Secreted</location>
    </subcellularLocation>
</comment>
<dbReference type="PANTHER" id="PTHR10009">
    <property type="entry name" value="PROTEIN YELLOW-RELATED"/>
    <property type="match status" value="1"/>
</dbReference>
<name>A0A857JCS0_9ALTE</name>
<dbReference type="Gene3D" id="2.120.10.30">
    <property type="entry name" value="TolB, C-terminal domain"/>
    <property type="match status" value="1"/>
</dbReference>
<keyword evidence="4" id="KW-1185">Reference proteome</keyword>
<dbReference type="Pfam" id="PF03022">
    <property type="entry name" value="MRJP"/>
    <property type="match status" value="1"/>
</dbReference>
<evidence type="ECO:0000313" key="4">
    <source>
        <dbReference type="Proteomes" id="UP000464524"/>
    </source>
</evidence>
<accession>A0A857JCS0</accession>
<dbReference type="InterPro" id="IPR017996">
    <property type="entry name" value="MRJP/yellow-related"/>
</dbReference>
<evidence type="ECO:0000256" key="1">
    <source>
        <dbReference type="ARBA" id="ARBA00004613"/>
    </source>
</evidence>
<keyword evidence="2" id="KW-0964">Secreted</keyword>